<reference evidence="1 2" key="1">
    <citation type="journal article" date="2014" name="PLoS Genet.">
        <title>Phylogenetically driven sequencing of extremely halophilic archaea reveals strategies for static and dynamic osmo-response.</title>
        <authorList>
            <person name="Becker E.A."/>
            <person name="Seitzer P.M."/>
            <person name="Tritt A."/>
            <person name="Larsen D."/>
            <person name="Krusor M."/>
            <person name="Yao A.I."/>
            <person name="Wu D."/>
            <person name="Madern D."/>
            <person name="Eisen J.A."/>
            <person name="Darling A.E."/>
            <person name="Facciotti M.T."/>
        </authorList>
    </citation>
    <scope>NUCLEOTIDE SEQUENCE [LARGE SCALE GENOMIC DNA]</scope>
    <source>
        <strain evidence="1 2">DSM 14210</strain>
    </source>
</reference>
<dbReference type="AlphaFoldDB" id="M0DXT8"/>
<organism evidence="1 2">
    <name type="scientific">Halorubrum tebenquichense DSM 14210</name>
    <dbReference type="NCBI Taxonomy" id="1227485"/>
    <lineage>
        <taxon>Archaea</taxon>
        <taxon>Methanobacteriati</taxon>
        <taxon>Methanobacteriota</taxon>
        <taxon>Stenosarchaea group</taxon>
        <taxon>Halobacteria</taxon>
        <taxon>Halobacteriales</taxon>
        <taxon>Haloferacaceae</taxon>
        <taxon>Halorubrum</taxon>
    </lineage>
</organism>
<dbReference type="Proteomes" id="UP000011523">
    <property type="component" value="Unassembled WGS sequence"/>
</dbReference>
<evidence type="ECO:0000313" key="2">
    <source>
        <dbReference type="Proteomes" id="UP000011523"/>
    </source>
</evidence>
<proteinExistence type="predicted"/>
<name>M0DXT8_9EURY</name>
<evidence type="ECO:0000313" key="1">
    <source>
        <dbReference type="EMBL" id="ELZ39608.1"/>
    </source>
</evidence>
<keyword evidence="2" id="KW-1185">Reference proteome</keyword>
<dbReference type="PATRIC" id="fig|1227485.3.peg.920"/>
<dbReference type="RefSeq" id="WP_006628656.1">
    <property type="nucleotide sequence ID" value="NZ_AOJD01000027.1"/>
</dbReference>
<sequence>MASKQPAHGSSAQSKEIHVDLVAEGISGYRGPHHALAVVSVDANSALRIEISAANELDWQLDARIVDGSVEIGRIFCEGDSVHDDDVPNWVERVAGVVGERLDGGP</sequence>
<gene>
    <name evidence="1" type="ORF">C472_04818</name>
</gene>
<comment type="caution">
    <text evidence="1">The sequence shown here is derived from an EMBL/GenBank/DDBJ whole genome shotgun (WGS) entry which is preliminary data.</text>
</comment>
<accession>M0DXT8</accession>
<protein>
    <submittedName>
        <fullName evidence="1">Uncharacterized protein</fullName>
    </submittedName>
</protein>
<dbReference type="OrthoDB" id="324441at2157"/>
<dbReference type="EMBL" id="AOJD01000027">
    <property type="protein sequence ID" value="ELZ39608.1"/>
    <property type="molecule type" value="Genomic_DNA"/>
</dbReference>